<keyword evidence="4" id="KW-1185">Reference proteome</keyword>
<keyword evidence="2" id="KW-1133">Transmembrane helix</keyword>
<protein>
    <submittedName>
        <fullName evidence="3">10826_t:CDS:1</fullName>
    </submittedName>
</protein>
<organism evidence="3 4">
    <name type="scientific">Funneliformis geosporum</name>
    <dbReference type="NCBI Taxonomy" id="1117311"/>
    <lineage>
        <taxon>Eukaryota</taxon>
        <taxon>Fungi</taxon>
        <taxon>Fungi incertae sedis</taxon>
        <taxon>Mucoromycota</taxon>
        <taxon>Glomeromycotina</taxon>
        <taxon>Glomeromycetes</taxon>
        <taxon>Glomerales</taxon>
        <taxon>Glomeraceae</taxon>
        <taxon>Funneliformis</taxon>
    </lineage>
</organism>
<name>A0A9W4SXR1_9GLOM</name>
<evidence type="ECO:0000256" key="1">
    <source>
        <dbReference type="SAM" id="MobiDB-lite"/>
    </source>
</evidence>
<proteinExistence type="predicted"/>
<sequence length="449" mass="51348">MAVLDKSEEVPFQLKIESYLRSLENICDSGQGKRAEKARLLHDKYTMGNRPDQHIAKGWEEERKLKLNNVPSINIQNSSIDSTISGTLTMAALHPIVSERSDEQAILLDSSSEYIHSGGSEEGDELDFSPVGRKKPKKAKLKSNELPSSPSPQFPGQYYVREKTTRPLEAEDDYDRFYKRQRGQEDPIEIDEEERMLKGYHQGGNTSPPSQPSCAKETTLQRNGEWIIGTNKVNVRDLLTLWQNEKKRPHNDDIKELIVKIVKEPDFQKAVENNFLSTRDDDRKKFTWDFAYQLANSFERGNDLNENLSERIGEISLFASAEDYDLTKNDEDRSSGRKIDIVWTTLPKLEFAIGEVICPPSQRQHPHFFGDKLKIAKMLKVMLNRIIRIYGCIGESLSLLKLYGLQISVSIFNIDGSLLFLLLCFYACFVINSNGYRSYCICLRDDCAI</sequence>
<gene>
    <name evidence="3" type="ORF">FWILDA_LOCUS11954</name>
</gene>
<feature type="compositionally biased region" description="Basic residues" evidence="1">
    <location>
        <begin position="132"/>
        <end position="141"/>
    </location>
</feature>
<evidence type="ECO:0000256" key="2">
    <source>
        <dbReference type="SAM" id="Phobius"/>
    </source>
</evidence>
<keyword evidence="2" id="KW-0472">Membrane</keyword>
<feature type="transmembrane region" description="Helical" evidence="2">
    <location>
        <begin position="411"/>
        <end position="431"/>
    </location>
</feature>
<feature type="region of interest" description="Disordered" evidence="1">
    <location>
        <begin position="116"/>
        <end position="158"/>
    </location>
</feature>
<dbReference type="EMBL" id="CAMKVN010003609">
    <property type="protein sequence ID" value="CAI2185194.1"/>
    <property type="molecule type" value="Genomic_DNA"/>
</dbReference>
<reference evidence="3" key="1">
    <citation type="submission" date="2022-08" db="EMBL/GenBank/DDBJ databases">
        <authorList>
            <person name="Kallberg Y."/>
            <person name="Tangrot J."/>
            <person name="Rosling A."/>
        </authorList>
    </citation>
    <scope>NUCLEOTIDE SEQUENCE</scope>
    <source>
        <strain evidence="3">Wild A</strain>
    </source>
</reference>
<accession>A0A9W4SXR1</accession>
<dbReference type="Proteomes" id="UP001153678">
    <property type="component" value="Unassembled WGS sequence"/>
</dbReference>
<comment type="caution">
    <text evidence="3">The sequence shown here is derived from an EMBL/GenBank/DDBJ whole genome shotgun (WGS) entry which is preliminary data.</text>
</comment>
<keyword evidence="2" id="KW-0812">Transmembrane</keyword>
<dbReference type="AlphaFoldDB" id="A0A9W4SXR1"/>
<evidence type="ECO:0000313" key="4">
    <source>
        <dbReference type="Proteomes" id="UP001153678"/>
    </source>
</evidence>
<dbReference type="OrthoDB" id="2411570at2759"/>
<evidence type="ECO:0000313" key="3">
    <source>
        <dbReference type="EMBL" id="CAI2185194.1"/>
    </source>
</evidence>